<evidence type="ECO:0000256" key="1">
    <source>
        <dbReference type="SAM" id="SignalP"/>
    </source>
</evidence>
<dbReference type="AlphaFoldDB" id="A0A238BUK3"/>
<keyword evidence="1" id="KW-0732">Signal</keyword>
<accession>A0A238BUK3</accession>
<dbReference type="EMBL" id="KZ269998">
    <property type="protein sequence ID" value="OZC09017.1"/>
    <property type="molecule type" value="Genomic_DNA"/>
</dbReference>
<feature type="chain" id="PRO_5012150161" evidence="1">
    <location>
        <begin position="18"/>
        <end position="118"/>
    </location>
</feature>
<organism evidence="2 3">
    <name type="scientific">Onchocerca flexuosa</name>
    <dbReference type="NCBI Taxonomy" id="387005"/>
    <lineage>
        <taxon>Eukaryota</taxon>
        <taxon>Metazoa</taxon>
        <taxon>Ecdysozoa</taxon>
        <taxon>Nematoda</taxon>
        <taxon>Chromadorea</taxon>
        <taxon>Rhabditida</taxon>
        <taxon>Spirurina</taxon>
        <taxon>Spiruromorpha</taxon>
        <taxon>Filarioidea</taxon>
        <taxon>Onchocercidae</taxon>
        <taxon>Onchocerca</taxon>
    </lineage>
</organism>
<dbReference type="Proteomes" id="UP000242913">
    <property type="component" value="Unassembled WGS sequence"/>
</dbReference>
<reference evidence="2 3" key="1">
    <citation type="submission" date="2015-12" db="EMBL/GenBank/DDBJ databases">
        <title>Draft genome of the nematode, Onchocerca flexuosa.</title>
        <authorList>
            <person name="Mitreva M."/>
        </authorList>
    </citation>
    <scope>NUCLEOTIDE SEQUENCE [LARGE SCALE GENOMIC DNA]</scope>
    <source>
        <strain evidence="2">Red Deer</strain>
    </source>
</reference>
<feature type="signal peptide" evidence="1">
    <location>
        <begin position="1"/>
        <end position="17"/>
    </location>
</feature>
<protein>
    <submittedName>
        <fullName evidence="2">Uncharacterized protein</fullName>
    </submittedName>
</protein>
<sequence>MLRELFSVILLCAICSAVPTDNNEPEITRVKRYDLFGGYNSYMNSSPYTYKFKTPFFKVKVKSNQGNFYGHHQGNFYGHHSPYGFGGFYPPFGAGAFHPPPSVPYGYQHNPHGYGWFG</sequence>
<evidence type="ECO:0000313" key="2">
    <source>
        <dbReference type="EMBL" id="OZC09017.1"/>
    </source>
</evidence>
<evidence type="ECO:0000313" key="3">
    <source>
        <dbReference type="Proteomes" id="UP000242913"/>
    </source>
</evidence>
<proteinExistence type="predicted"/>
<name>A0A238BUK3_9BILA</name>
<gene>
    <name evidence="2" type="ORF">X798_03947</name>
</gene>
<keyword evidence="3" id="KW-1185">Reference proteome</keyword>